<sequence>MTRLSAQRMDQTSPLNTGHHITQPSTHWTIRLYRRECLNPVRPLRASPRTLRYPPREIVLQPSCPVRPMILQHHPT</sequence>
<name>V9DI45_9EURO</name>
<dbReference type="VEuPathDB" id="FungiDB:G647_02401"/>
<evidence type="ECO:0000256" key="1">
    <source>
        <dbReference type="SAM" id="MobiDB-lite"/>
    </source>
</evidence>
<reference evidence="2 3" key="1">
    <citation type="submission" date="2013-03" db="EMBL/GenBank/DDBJ databases">
        <title>The Genome Sequence of Cladophialophora carrionii CBS 160.54.</title>
        <authorList>
            <consortium name="The Broad Institute Genomics Platform"/>
            <person name="Cuomo C."/>
            <person name="de Hoog S."/>
            <person name="Gorbushina A."/>
            <person name="Walker B."/>
            <person name="Young S.K."/>
            <person name="Zeng Q."/>
            <person name="Gargeya S."/>
            <person name="Fitzgerald M."/>
            <person name="Haas B."/>
            <person name="Abouelleil A."/>
            <person name="Allen A.W."/>
            <person name="Alvarado L."/>
            <person name="Arachchi H.M."/>
            <person name="Berlin A.M."/>
            <person name="Chapman S.B."/>
            <person name="Gainer-Dewar J."/>
            <person name="Goldberg J."/>
            <person name="Griggs A."/>
            <person name="Gujja S."/>
            <person name="Hansen M."/>
            <person name="Howarth C."/>
            <person name="Imamovic A."/>
            <person name="Ireland A."/>
            <person name="Larimer J."/>
            <person name="McCowan C."/>
            <person name="Murphy C."/>
            <person name="Pearson M."/>
            <person name="Poon T.W."/>
            <person name="Priest M."/>
            <person name="Roberts A."/>
            <person name="Saif S."/>
            <person name="Shea T."/>
            <person name="Sisk P."/>
            <person name="Sykes S."/>
            <person name="Wortman J."/>
            <person name="Nusbaum C."/>
            <person name="Birren B."/>
        </authorList>
    </citation>
    <scope>NUCLEOTIDE SEQUENCE [LARGE SCALE GENOMIC DNA]</scope>
    <source>
        <strain evidence="2 3">CBS 160.54</strain>
    </source>
</reference>
<protein>
    <submittedName>
        <fullName evidence="2">Uncharacterized protein</fullName>
    </submittedName>
</protein>
<feature type="region of interest" description="Disordered" evidence="1">
    <location>
        <begin position="1"/>
        <end position="22"/>
    </location>
</feature>
<dbReference type="GeneID" id="19980894"/>
<dbReference type="AlphaFoldDB" id="V9DI45"/>
<dbReference type="EMBL" id="KB822703">
    <property type="protein sequence ID" value="ETI25627.1"/>
    <property type="molecule type" value="Genomic_DNA"/>
</dbReference>
<dbReference type="RefSeq" id="XP_008724972.1">
    <property type="nucleotide sequence ID" value="XM_008726750.1"/>
</dbReference>
<organism evidence="2 3">
    <name type="scientific">Cladophialophora carrionii CBS 160.54</name>
    <dbReference type="NCBI Taxonomy" id="1279043"/>
    <lineage>
        <taxon>Eukaryota</taxon>
        <taxon>Fungi</taxon>
        <taxon>Dikarya</taxon>
        <taxon>Ascomycota</taxon>
        <taxon>Pezizomycotina</taxon>
        <taxon>Eurotiomycetes</taxon>
        <taxon>Chaetothyriomycetidae</taxon>
        <taxon>Chaetothyriales</taxon>
        <taxon>Herpotrichiellaceae</taxon>
        <taxon>Cladophialophora</taxon>
    </lineage>
</organism>
<accession>V9DI45</accession>
<evidence type="ECO:0000313" key="3">
    <source>
        <dbReference type="Proteomes" id="UP000030678"/>
    </source>
</evidence>
<gene>
    <name evidence="2" type="ORF">G647_02401</name>
</gene>
<dbReference type="HOGENOM" id="CLU_2654287_0_0_1"/>
<dbReference type="Proteomes" id="UP000030678">
    <property type="component" value="Unassembled WGS sequence"/>
</dbReference>
<proteinExistence type="predicted"/>
<evidence type="ECO:0000313" key="2">
    <source>
        <dbReference type="EMBL" id="ETI25627.1"/>
    </source>
</evidence>